<protein>
    <submittedName>
        <fullName evidence="3">DUF2892 domain-containing protein</fullName>
    </submittedName>
</protein>
<dbReference type="InterPro" id="IPR021309">
    <property type="entry name" value="YgaP-like_TM"/>
</dbReference>
<feature type="transmembrane region" description="Helical" evidence="1">
    <location>
        <begin position="12"/>
        <end position="29"/>
    </location>
</feature>
<evidence type="ECO:0000313" key="3">
    <source>
        <dbReference type="EMBL" id="MDI9873981.1"/>
    </source>
</evidence>
<reference evidence="3 4" key="1">
    <citation type="submission" date="2023-05" db="EMBL/GenBank/DDBJ databases">
        <title>Novel species of genus Flectobacillus isolated from stream in China.</title>
        <authorList>
            <person name="Lu H."/>
        </authorList>
    </citation>
    <scope>NUCLEOTIDE SEQUENCE [LARGE SCALE GENOMIC DNA]</scope>
    <source>
        <strain evidence="3 4">LFS242W</strain>
    </source>
</reference>
<feature type="transmembrane region" description="Helical" evidence="1">
    <location>
        <begin position="35"/>
        <end position="59"/>
    </location>
</feature>
<dbReference type="RefSeq" id="WP_283380978.1">
    <property type="nucleotide sequence ID" value="NZ_JASHIE010000003.1"/>
</dbReference>
<organism evidence="3 4">
    <name type="scientific">Flectobacillus rivi</name>
    <dbReference type="NCBI Taxonomy" id="2984209"/>
    <lineage>
        <taxon>Bacteria</taxon>
        <taxon>Pseudomonadati</taxon>
        <taxon>Bacteroidota</taxon>
        <taxon>Cytophagia</taxon>
        <taxon>Cytophagales</taxon>
        <taxon>Flectobacillaceae</taxon>
        <taxon>Flectobacillus</taxon>
    </lineage>
</organism>
<feature type="domain" description="Inner membrane protein YgaP-like transmembrane" evidence="2">
    <location>
        <begin position="1"/>
        <end position="66"/>
    </location>
</feature>
<name>A0ABT6YYM1_9BACT</name>
<proteinExistence type="predicted"/>
<dbReference type="Pfam" id="PF11127">
    <property type="entry name" value="YgaP-like_TM"/>
    <property type="match status" value="1"/>
</dbReference>
<accession>A0ABT6YYM1</accession>
<keyword evidence="1" id="KW-1133">Transmembrane helix</keyword>
<evidence type="ECO:0000313" key="4">
    <source>
        <dbReference type="Proteomes" id="UP001225761"/>
    </source>
</evidence>
<comment type="caution">
    <text evidence="3">The sequence shown here is derived from an EMBL/GenBank/DDBJ whole genome shotgun (WGS) entry which is preliminary data.</text>
</comment>
<keyword evidence="4" id="KW-1185">Reference proteome</keyword>
<keyword evidence="1" id="KW-0472">Membrane</keyword>
<keyword evidence="1" id="KW-0812">Transmembrane</keyword>
<gene>
    <name evidence="3" type="ORF">QM481_05550</name>
</gene>
<evidence type="ECO:0000259" key="2">
    <source>
        <dbReference type="Pfam" id="PF11127"/>
    </source>
</evidence>
<dbReference type="EMBL" id="JASHIE010000003">
    <property type="protein sequence ID" value="MDI9873981.1"/>
    <property type="molecule type" value="Genomic_DNA"/>
</dbReference>
<sequence>MKKNMGSTDKLIRIIIAIIVAVLYFTGTLTGTVGIISVVIAGVFVLTSLISFCPLYTLLGISTCKK</sequence>
<dbReference type="Proteomes" id="UP001225761">
    <property type="component" value="Unassembled WGS sequence"/>
</dbReference>
<evidence type="ECO:0000256" key="1">
    <source>
        <dbReference type="SAM" id="Phobius"/>
    </source>
</evidence>